<gene>
    <name evidence="3" type="primary">SMIM38</name>
</gene>
<feature type="transmembrane region" description="Helical" evidence="1">
    <location>
        <begin position="6"/>
        <end position="30"/>
    </location>
</feature>
<dbReference type="InParanoid" id="A0A6J3D4B2"/>
<keyword evidence="1" id="KW-0472">Membrane</keyword>
<evidence type="ECO:0000313" key="3">
    <source>
        <dbReference type="RefSeq" id="XP_032045304.1"/>
    </source>
</evidence>
<dbReference type="RefSeq" id="XP_032045304.1">
    <property type="nucleotide sequence ID" value="XM_032189413.1"/>
</dbReference>
<keyword evidence="1" id="KW-1133">Transmembrane helix</keyword>
<proteinExistence type="predicted"/>
<dbReference type="KEGG" id="aful:116490328"/>
<sequence length="43" mass="5235">MESVLLMILLIVIIFIRFVLWSCLSAYIDYKLSRRFPDKRKED</sequence>
<dbReference type="AlphaFoldDB" id="A0A6J3D4B2"/>
<dbReference type="Proteomes" id="UP000504639">
    <property type="component" value="Chromosome 5"/>
</dbReference>
<keyword evidence="1" id="KW-0812">Transmembrane</keyword>
<name>A0A6J3D4B2_AYTFU</name>
<evidence type="ECO:0000313" key="2">
    <source>
        <dbReference type="Proteomes" id="UP000504639"/>
    </source>
</evidence>
<keyword evidence="2" id="KW-1185">Reference proteome</keyword>
<dbReference type="CTD" id="107984345"/>
<reference evidence="3" key="1">
    <citation type="submission" date="2025-08" db="UniProtKB">
        <authorList>
            <consortium name="RefSeq"/>
        </authorList>
    </citation>
    <scope>IDENTIFICATION</scope>
    <source>
        <tissue evidence="3">Lung</tissue>
    </source>
</reference>
<protein>
    <submittedName>
        <fullName evidence="3">Small integral membrane protein 38</fullName>
    </submittedName>
</protein>
<accession>A0A6J3D4B2</accession>
<dbReference type="GeneID" id="116490328"/>
<organism evidence="2 3">
    <name type="scientific">Aythya fuligula</name>
    <name type="common">Tufted duck</name>
    <name type="synonym">Anas fuligula</name>
    <dbReference type="NCBI Taxonomy" id="219594"/>
    <lineage>
        <taxon>Eukaryota</taxon>
        <taxon>Metazoa</taxon>
        <taxon>Chordata</taxon>
        <taxon>Craniata</taxon>
        <taxon>Vertebrata</taxon>
        <taxon>Euteleostomi</taxon>
        <taxon>Archelosauria</taxon>
        <taxon>Archosauria</taxon>
        <taxon>Dinosauria</taxon>
        <taxon>Saurischia</taxon>
        <taxon>Theropoda</taxon>
        <taxon>Coelurosauria</taxon>
        <taxon>Aves</taxon>
        <taxon>Neognathae</taxon>
        <taxon>Galloanserae</taxon>
        <taxon>Anseriformes</taxon>
        <taxon>Anatidae</taxon>
        <taxon>Aythyinae</taxon>
        <taxon>Aythya</taxon>
    </lineage>
</organism>
<evidence type="ECO:0000256" key="1">
    <source>
        <dbReference type="SAM" id="Phobius"/>
    </source>
</evidence>